<dbReference type="GO" id="GO:0005506">
    <property type="term" value="F:iron ion binding"/>
    <property type="evidence" value="ECO:0007669"/>
    <property type="project" value="InterPro"/>
</dbReference>
<gene>
    <name evidence="3" type="ORF">RRSL_03165</name>
</gene>
<name>A0AB33VCH5_RALSU</name>
<dbReference type="PROSITE" id="PS00086">
    <property type="entry name" value="CYTOCHROME_P450"/>
    <property type="match status" value="1"/>
</dbReference>
<protein>
    <recommendedName>
        <fullName evidence="5">Cytochrome P450</fullName>
    </recommendedName>
</protein>
<evidence type="ECO:0000256" key="2">
    <source>
        <dbReference type="RuleBase" id="RU000461"/>
    </source>
</evidence>
<dbReference type="CDD" id="cd11036">
    <property type="entry name" value="AknT-like"/>
    <property type="match status" value="1"/>
</dbReference>
<sequence>MPDDPAARQQPRRHVRPQLAGQVVVAQARRAQVLGHGGAARVGGLGRRHHHQRFDHLRHGGRAQAEVLVAPAGKRGDQRIGLQPPQVGTGGGGLHAGAVGQFLGGQRAALHQQQQHADARRVTDGGGHAADVGLGVLNVGGCIHDSMETKLLARDRGGGAFENEPSYALRTAMDIALDLPADPLQAITHADPAPYYAALAAARPFHYDAALGWWIAASAAAVDAVLGHTACTVRPADEPVPRHLAASPTGVFFGRLVRQIDGPDHSARRATILTALGRLDVSSVAAQAHRLAKMALPDATALDPALADAMHLRIPLETLAHALLGDDADAAACRQDIAAYLAALSPDAPAGAIHRADTAVACLSARFATAPLAAHADEALVANLAGLLVQTHDACAGLLGNAVVALARRPGLAGHLHTRPHAIDPFLYEVLRLDAPVQNTRRFVSRDTALCGESLRAGDRILVLLAAANVDASANPDPLRFDLARAPRRVWTFGAGAHRCPGESLAVAIARETVQHLLNLPGIDRWLAGVAMVRYQASPNARIPVFAPSHQEAP</sequence>
<dbReference type="GO" id="GO:0004497">
    <property type="term" value="F:monooxygenase activity"/>
    <property type="evidence" value="ECO:0007669"/>
    <property type="project" value="UniProtKB-KW"/>
</dbReference>
<dbReference type="AlphaFoldDB" id="A0AB33VCH5"/>
<evidence type="ECO:0000256" key="1">
    <source>
        <dbReference type="ARBA" id="ARBA00010617"/>
    </source>
</evidence>
<keyword evidence="2" id="KW-0408">Iron</keyword>
<keyword evidence="2" id="KW-0349">Heme</keyword>
<reference evidence="3 4" key="1">
    <citation type="journal article" date="2006" name="Mol. Plant Microbe Interact.">
        <title>Identification of open reading frames unique to a select agent: Ralstonia solanacearum race 3 biovar 2.</title>
        <authorList>
            <person name="Gabriel D.W."/>
            <person name="Allen C."/>
            <person name="Schell M."/>
            <person name="Denny T.P."/>
            <person name="Greenberg J.T."/>
            <person name="Duan Y.P."/>
            <person name="Flores-Cruz Z."/>
            <person name="Huang Q."/>
            <person name="Clifford J.M."/>
            <person name="Presting G."/>
            <person name="Gonzalez E.T."/>
            <person name="Reddy J."/>
            <person name="Elphinstone J."/>
            <person name="Swanson J."/>
            <person name="Yao J."/>
            <person name="Mulholland V."/>
            <person name="Liu L."/>
            <person name="Farmerie W."/>
            <person name="Patnaikuni M."/>
            <person name="Balogh B."/>
            <person name="Norman D."/>
            <person name="Alvarez A."/>
            <person name="Castillo J.A."/>
            <person name="Jones J."/>
            <person name="Saddler G."/>
            <person name="Walunas T."/>
            <person name="Zhukov A."/>
            <person name="Mikhailova N."/>
        </authorList>
    </citation>
    <scope>NUCLEOTIDE SEQUENCE [LARGE SCALE GENOMIC DNA]</scope>
    <source>
        <strain evidence="3 4">UW551</strain>
    </source>
</reference>
<keyword evidence="2" id="KW-0560">Oxidoreductase</keyword>
<dbReference type="GO" id="GO:0020037">
    <property type="term" value="F:heme binding"/>
    <property type="evidence" value="ECO:0007669"/>
    <property type="project" value="InterPro"/>
</dbReference>
<dbReference type="GO" id="GO:0016705">
    <property type="term" value="F:oxidoreductase activity, acting on paired donors, with incorporation or reduction of molecular oxygen"/>
    <property type="evidence" value="ECO:0007669"/>
    <property type="project" value="InterPro"/>
</dbReference>
<dbReference type="Pfam" id="PF00067">
    <property type="entry name" value="p450"/>
    <property type="match status" value="1"/>
</dbReference>
<dbReference type="EMBL" id="AAKL01000027">
    <property type="protein sequence ID" value="EAP72584.1"/>
    <property type="molecule type" value="Genomic_DNA"/>
</dbReference>
<dbReference type="Proteomes" id="UP000005933">
    <property type="component" value="Unassembled WGS sequence"/>
</dbReference>
<comment type="caution">
    <text evidence="3">The sequence shown here is derived from an EMBL/GenBank/DDBJ whole genome shotgun (WGS) entry which is preliminary data.</text>
</comment>
<dbReference type="Gene3D" id="1.10.630.10">
    <property type="entry name" value="Cytochrome P450"/>
    <property type="match status" value="1"/>
</dbReference>
<evidence type="ECO:0000313" key="4">
    <source>
        <dbReference type="Proteomes" id="UP000005933"/>
    </source>
</evidence>
<dbReference type="InterPro" id="IPR001128">
    <property type="entry name" value="Cyt_P450"/>
</dbReference>
<comment type="similarity">
    <text evidence="1 2">Belongs to the cytochrome P450 family.</text>
</comment>
<evidence type="ECO:0000313" key="3">
    <source>
        <dbReference type="EMBL" id="EAP72584.1"/>
    </source>
</evidence>
<dbReference type="InterPro" id="IPR036396">
    <property type="entry name" value="Cyt_P450_sf"/>
</dbReference>
<keyword evidence="2" id="KW-0479">Metal-binding</keyword>
<evidence type="ECO:0008006" key="5">
    <source>
        <dbReference type="Google" id="ProtNLM"/>
    </source>
</evidence>
<accession>A0AB33VCH5</accession>
<organism evidence="3 4">
    <name type="scientific">Ralstonia solanacearum (strain UW551)</name>
    <dbReference type="NCBI Taxonomy" id="342110"/>
    <lineage>
        <taxon>Bacteria</taxon>
        <taxon>Pseudomonadati</taxon>
        <taxon>Pseudomonadota</taxon>
        <taxon>Betaproteobacteria</taxon>
        <taxon>Burkholderiales</taxon>
        <taxon>Burkholderiaceae</taxon>
        <taxon>Ralstonia</taxon>
        <taxon>Ralstonia solanacearum species complex</taxon>
    </lineage>
</organism>
<dbReference type="InterPro" id="IPR017972">
    <property type="entry name" value="Cyt_P450_CS"/>
</dbReference>
<dbReference type="SUPFAM" id="SSF48264">
    <property type="entry name" value="Cytochrome P450"/>
    <property type="match status" value="1"/>
</dbReference>
<proteinExistence type="inferred from homology"/>
<dbReference type="PANTHER" id="PTHR46696:SF1">
    <property type="entry name" value="CYTOCHROME P450 YJIB-RELATED"/>
    <property type="match status" value="1"/>
</dbReference>
<keyword evidence="2" id="KW-0503">Monooxygenase</keyword>
<dbReference type="PANTHER" id="PTHR46696">
    <property type="entry name" value="P450, PUTATIVE (EUROFUNG)-RELATED"/>
    <property type="match status" value="1"/>
</dbReference>